<keyword evidence="13" id="KW-1185">Reference proteome</keyword>
<comment type="catalytic activity">
    <reaction evidence="6">
        <text>cytidine(2498) in 23S rRNA + S-adenosyl-L-methionine = 2'-O-methylcytidine(2498) in 23S rRNA + S-adenosyl-L-homocysteine + H(+)</text>
        <dbReference type="Rhea" id="RHEA:42788"/>
        <dbReference type="Rhea" id="RHEA-COMP:10244"/>
        <dbReference type="Rhea" id="RHEA-COMP:10245"/>
        <dbReference type="ChEBI" id="CHEBI:15378"/>
        <dbReference type="ChEBI" id="CHEBI:57856"/>
        <dbReference type="ChEBI" id="CHEBI:59789"/>
        <dbReference type="ChEBI" id="CHEBI:74495"/>
        <dbReference type="ChEBI" id="CHEBI:82748"/>
        <dbReference type="EC" id="2.1.1.186"/>
    </reaction>
</comment>
<dbReference type="SUPFAM" id="SSF53335">
    <property type="entry name" value="S-adenosyl-L-methionine-dependent methyltransferases"/>
    <property type="match status" value="1"/>
</dbReference>
<evidence type="ECO:0000256" key="7">
    <source>
        <dbReference type="PIRSR" id="PIRSR028774-1"/>
    </source>
</evidence>
<dbReference type="NCBIfam" id="NF008734">
    <property type="entry name" value="PRK11760.1"/>
    <property type="match status" value="1"/>
</dbReference>
<dbReference type="GO" id="GO:0005737">
    <property type="term" value="C:cytoplasm"/>
    <property type="evidence" value="ECO:0007669"/>
    <property type="project" value="UniProtKB-SubCell"/>
</dbReference>
<dbReference type="Gene3D" id="3.30.70.2810">
    <property type="match status" value="1"/>
</dbReference>
<evidence type="ECO:0000313" key="12">
    <source>
        <dbReference type="EMBL" id="BBP00240.1"/>
    </source>
</evidence>
<comment type="subcellular location">
    <subcellularLocation>
        <location evidence="6">Cytoplasm</location>
    </subcellularLocation>
</comment>
<evidence type="ECO:0000256" key="4">
    <source>
        <dbReference type="ARBA" id="ARBA00022679"/>
    </source>
</evidence>
<evidence type="ECO:0000256" key="3">
    <source>
        <dbReference type="ARBA" id="ARBA00022603"/>
    </source>
</evidence>
<evidence type="ECO:0000256" key="5">
    <source>
        <dbReference type="ARBA" id="ARBA00022691"/>
    </source>
</evidence>
<evidence type="ECO:0000313" key="13">
    <source>
        <dbReference type="Proteomes" id="UP000463939"/>
    </source>
</evidence>
<feature type="binding site" evidence="6 8">
    <location>
        <begin position="221"/>
        <end position="224"/>
    </location>
    <ligand>
        <name>S-adenosyl-L-methionine</name>
        <dbReference type="ChEBI" id="CHEBI:59789"/>
    </ligand>
</feature>
<feature type="domain" description="Ribosomal RNA methyltransferase FtsJ" evidence="9">
    <location>
        <begin position="187"/>
        <end position="282"/>
    </location>
</feature>
<comment type="function">
    <text evidence="6">Catalyzes the 2'-O-methylation at nucleotide C2498 in 23S rRNA.</text>
</comment>
<dbReference type="PANTHER" id="PTHR37524:SF2">
    <property type="entry name" value="RIBOSOMAL RNA METHYLTRANSFERASE FTSJ DOMAIN-CONTAINING PROTEIN"/>
    <property type="match status" value="1"/>
</dbReference>
<feature type="binding site" evidence="6 8">
    <location>
        <position position="240"/>
    </location>
    <ligand>
        <name>S-adenosyl-L-methionine</name>
        <dbReference type="ChEBI" id="CHEBI:59789"/>
    </ligand>
</feature>
<comment type="subunit">
    <text evidence="6">Monomer.</text>
</comment>
<dbReference type="Proteomes" id="UP000463939">
    <property type="component" value="Chromosome"/>
</dbReference>
<dbReference type="InterPro" id="IPR040739">
    <property type="entry name" value="RlmM_FDX"/>
</dbReference>
<name>A0A809SGU8_9PROT</name>
<dbReference type="GO" id="GO:0006364">
    <property type="term" value="P:rRNA processing"/>
    <property type="evidence" value="ECO:0007669"/>
    <property type="project" value="UniProtKB-UniRule"/>
</dbReference>
<dbReference type="EMBL" id="AP021881">
    <property type="protein sequence ID" value="BBP00240.1"/>
    <property type="molecule type" value="Genomic_DNA"/>
</dbReference>
<dbReference type="Pfam" id="PF18125">
    <property type="entry name" value="RlmM_FDX"/>
    <property type="match status" value="1"/>
</dbReference>
<evidence type="ECO:0000256" key="2">
    <source>
        <dbReference type="ARBA" id="ARBA00022552"/>
    </source>
</evidence>
<evidence type="ECO:0000256" key="6">
    <source>
        <dbReference type="HAMAP-Rule" id="MF_01551"/>
    </source>
</evidence>
<protein>
    <recommendedName>
        <fullName evidence="6">Ribosomal RNA large subunit methyltransferase M</fullName>
        <ecNumber evidence="6">2.1.1.186</ecNumber>
    </recommendedName>
    <alternativeName>
        <fullName evidence="6">23S rRNA (cytidine2498-2'-O)-methyltransferase</fullName>
    </alternativeName>
    <alternativeName>
        <fullName evidence="6">23S rRNA 2'-O-ribose methyltransferase RlmM</fullName>
    </alternativeName>
</protein>
<keyword evidence="2 6" id="KW-0698">rRNA processing</keyword>
<keyword evidence="1 6" id="KW-0963">Cytoplasm</keyword>
<evidence type="ECO:0000259" key="11">
    <source>
        <dbReference type="Pfam" id="PF21239"/>
    </source>
</evidence>
<reference evidence="13" key="1">
    <citation type="submission" date="2019-11" db="EMBL/GenBank/DDBJ databases">
        <title>Isolation and characterization of a novel species in the genus Sulfuriferula.</title>
        <authorList>
            <person name="Mochizuki J."/>
            <person name="Kojima H."/>
            <person name="Fukui M."/>
        </authorList>
    </citation>
    <scope>NUCLEOTIDE SEQUENCE [LARGE SCALE GENOMIC DNA]</scope>
    <source>
        <strain evidence="13">SGTM</strain>
    </source>
</reference>
<evidence type="ECO:0000259" key="10">
    <source>
        <dbReference type="Pfam" id="PF18125"/>
    </source>
</evidence>
<evidence type="ECO:0000256" key="1">
    <source>
        <dbReference type="ARBA" id="ARBA00022490"/>
    </source>
</evidence>
<dbReference type="KEGG" id="sniv:SFSGTM_09480"/>
<dbReference type="PIRSF" id="PIRSF028774">
    <property type="entry name" value="UCP028774"/>
    <property type="match status" value="1"/>
</dbReference>
<proteinExistence type="inferred from homology"/>
<evidence type="ECO:0000256" key="8">
    <source>
        <dbReference type="PIRSR" id="PIRSR028774-2"/>
    </source>
</evidence>
<dbReference type="Pfam" id="PF01728">
    <property type="entry name" value="FtsJ"/>
    <property type="match status" value="1"/>
</dbReference>
<feature type="binding site" evidence="6 8">
    <location>
        <position position="189"/>
    </location>
    <ligand>
        <name>S-adenosyl-L-methionine</name>
        <dbReference type="ChEBI" id="CHEBI:59789"/>
    </ligand>
</feature>
<feature type="active site" description="Proton acceptor" evidence="6 7">
    <location>
        <position position="305"/>
    </location>
</feature>
<dbReference type="GO" id="GO:0008757">
    <property type="term" value="F:S-adenosylmethionine-dependent methyltransferase activity"/>
    <property type="evidence" value="ECO:0007669"/>
    <property type="project" value="UniProtKB-UniRule"/>
</dbReference>
<keyword evidence="4 6" id="KW-0808">Transferase</keyword>
<dbReference type="InterPro" id="IPR002877">
    <property type="entry name" value="RNA_MeTrfase_FtsJ_dom"/>
</dbReference>
<sequence length="358" mass="39860">MSQMDALLLYCRAGFEKECAAEIIANAAQLGVHGYVKAEPGSAWVLFQCASAEEVKLLTTELPFYRQIFARQWICVSPLIEGLPEGDRLTAVRARVAELVPRYSEIWVETPDTDAAKTRLGFCGRFTKPLTNALEKKNQLALGSSAPRLHVCFVADDAAFVGVIDADNSSPWFMGIPRVRVGKDAPSRSAGKLVEALMVMIPEDRAHELKAGMRAVDLGAAPGGWSWVLALRGIRVTAVDNGPMAAVAMATEMIEHVRGDGFSYRPHRPVNWLVCDMVESPSRIAQLVAEWIARGHARHAIFNLKLPMKKRLEEVRRCADIIEQRLAREDINYSIEIKHLYHDREEVTVCLMQDKAVR</sequence>
<dbReference type="RefSeq" id="WP_198420615.1">
    <property type="nucleotide sequence ID" value="NZ_AP021881.1"/>
</dbReference>
<evidence type="ECO:0000259" key="9">
    <source>
        <dbReference type="Pfam" id="PF01728"/>
    </source>
</evidence>
<keyword evidence="3 6" id="KW-0489">Methyltransferase</keyword>
<dbReference type="Gene3D" id="3.30.2300.20">
    <property type="match status" value="1"/>
</dbReference>
<dbReference type="HAMAP" id="MF_01551">
    <property type="entry name" value="23SrRNA_methyltr_M"/>
    <property type="match status" value="1"/>
</dbReference>
<organism evidence="12 13">
    <name type="scientific">Sulfuriferula nivalis</name>
    <dbReference type="NCBI Taxonomy" id="2675298"/>
    <lineage>
        <taxon>Bacteria</taxon>
        <taxon>Pseudomonadati</taxon>
        <taxon>Pseudomonadota</taxon>
        <taxon>Betaproteobacteria</taxon>
        <taxon>Nitrosomonadales</taxon>
        <taxon>Sulfuricellaceae</taxon>
        <taxon>Sulfuriferula</taxon>
    </lineage>
</organism>
<gene>
    <name evidence="6 12" type="primary">rlmM</name>
    <name evidence="12" type="ORF">SFSGTM_09480</name>
</gene>
<comment type="similarity">
    <text evidence="6">Belongs to the class I-like SAM-binding methyltransferase superfamily. RNA methyltransferase RlmE family. RlmM subfamily.</text>
</comment>
<dbReference type="Gene3D" id="3.40.50.150">
    <property type="entry name" value="Vaccinia Virus protein VP39"/>
    <property type="match status" value="1"/>
</dbReference>
<feature type="domain" description="Ribosomal RNA large subunit methyltransferase M THUMP-like" evidence="11">
    <location>
        <begin position="87"/>
        <end position="163"/>
    </location>
</feature>
<dbReference type="Pfam" id="PF21239">
    <property type="entry name" value="RLMM_N"/>
    <property type="match status" value="1"/>
</dbReference>
<dbReference type="PANTHER" id="PTHR37524">
    <property type="entry name" value="RIBOSOMAL RNA LARGE SUBUNIT METHYLTRANSFERASE M"/>
    <property type="match status" value="1"/>
</dbReference>
<feature type="binding site" evidence="6 8">
    <location>
        <position position="276"/>
    </location>
    <ligand>
        <name>S-adenosyl-L-methionine</name>
        <dbReference type="ChEBI" id="CHEBI:59789"/>
    </ligand>
</feature>
<feature type="binding site" evidence="6 8">
    <location>
        <position position="260"/>
    </location>
    <ligand>
        <name>S-adenosyl-L-methionine</name>
        <dbReference type="ChEBI" id="CHEBI:59789"/>
    </ligand>
</feature>
<feature type="domain" description="RlmM ferredoxin-like" evidence="10">
    <location>
        <begin position="4"/>
        <end position="74"/>
    </location>
</feature>
<dbReference type="InterPro" id="IPR029063">
    <property type="entry name" value="SAM-dependent_MTases_sf"/>
</dbReference>
<dbReference type="GO" id="GO:0032259">
    <property type="term" value="P:methylation"/>
    <property type="evidence" value="ECO:0007669"/>
    <property type="project" value="UniProtKB-KW"/>
</dbReference>
<dbReference type="InterPro" id="IPR048646">
    <property type="entry name" value="RlmM_THUMP-like"/>
</dbReference>
<accession>A0A809SGU8</accession>
<keyword evidence="5 6" id="KW-0949">S-adenosyl-L-methionine</keyword>
<dbReference type="AlphaFoldDB" id="A0A809SGU8"/>
<dbReference type="EC" id="2.1.1.186" evidence="6"/>
<dbReference type="InterPro" id="IPR011224">
    <property type="entry name" value="rRNA_MeTrfase_M"/>
</dbReference>